<accession>A0A0F8DAD4</accession>
<sequence length="112" mass="13067">MNFPKSGYEKQGLDSYRRLHRDELEDDEYIDATISRGMIDEWHDFSGSTLYSGIQLMLAWSSIAEISIKESKTSCLLSYHIKPDEGGRDREDEEDDEEDEEDDNDEADDEYE</sequence>
<keyword evidence="3" id="KW-1185">Reference proteome</keyword>
<feature type="compositionally biased region" description="Basic and acidic residues" evidence="1">
    <location>
        <begin position="81"/>
        <end position="90"/>
    </location>
</feature>
<gene>
    <name evidence="2" type="ORF">CFO_g4623</name>
</gene>
<comment type="caution">
    <text evidence="2">The sequence shown here is derived from an EMBL/GenBank/DDBJ whole genome shotgun (WGS) entry which is preliminary data.</text>
</comment>
<proteinExistence type="predicted"/>
<protein>
    <submittedName>
        <fullName evidence="2">Uncharacterized protein</fullName>
    </submittedName>
</protein>
<feature type="region of interest" description="Disordered" evidence="1">
    <location>
        <begin position="79"/>
        <end position="112"/>
    </location>
</feature>
<reference evidence="2 3" key="1">
    <citation type="submission" date="2015-04" db="EMBL/GenBank/DDBJ databases">
        <title>Genome sequence of Ceratocystis platani, a major pathogen of plane trees.</title>
        <authorList>
            <person name="Belbahri L."/>
        </authorList>
    </citation>
    <scope>NUCLEOTIDE SEQUENCE [LARGE SCALE GENOMIC DNA]</scope>
    <source>
        <strain evidence="2 3">CFO</strain>
    </source>
</reference>
<dbReference type="AlphaFoldDB" id="A0A0F8DAD4"/>
<dbReference type="Proteomes" id="UP000034841">
    <property type="component" value="Unassembled WGS sequence"/>
</dbReference>
<organism evidence="2 3">
    <name type="scientific">Ceratocystis fimbriata f. sp. platani</name>
    <dbReference type="NCBI Taxonomy" id="88771"/>
    <lineage>
        <taxon>Eukaryota</taxon>
        <taxon>Fungi</taxon>
        <taxon>Dikarya</taxon>
        <taxon>Ascomycota</taxon>
        <taxon>Pezizomycotina</taxon>
        <taxon>Sordariomycetes</taxon>
        <taxon>Hypocreomycetidae</taxon>
        <taxon>Microascales</taxon>
        <taxon>Ceratocystidaceae</taxon>
        <taxon>Ceratocystis</taxon>
    </lineage>
</organism>
<name>A0A0F8DAD4_CERFI</name>
<evidence type="ECO:0000256" key="1">
    <source>
        <dbReference type="SAM" id="MobiDB-lite"/>
    </source>
</evidence>
<evidence type="ECO:0000313" key="2">
    <source>
        <dbReference type="EMBL" id="KKF93029.1"/>
    </source>
</evidence>
<feature type="compositionally biased region" description="Acidic residues" evidence="1">
    <location>
        <begin position="91"/>
        <end position="112"/>
    </location>
</feature>
<evidence type="ECO:0000313" key="3">
    <source>
        <dbReference type="Proteomes" id="UP000034841"/>
    </source>
</evidence>
<dbReference type="EMBL" id="LBBL01000286">
    <property type="protein sequence ID" value="KKF93029.1"/>
    <property type="molecule type" value="Genomic_DNA"/>
</dbReference>